<dbReference type="SMART" id="SM00382">
    <property type="entry name" value="AAA"/>
    <property type="match status" value="1"/>
</dbReference>
<dbReference type="PROSITE" id="PS50893">
    <property type="entry name" value="ABC_TRANSPORTER_2"/>
    <property type="match status" value="1"/>
</dbReference>
<feature type="domain" description="ABC transporter" evidence="8">
    <location>
        <begin position="346"/>
        <end position="562"/>
    </location>
</feature>
<dbReference type="InterPro" id="IPR003439">
    <property type="entry name" value="ABC_transporter-like_ATP-bd"/>
</dbReference>
<name>A0ABT7T650_9MICO</name>
<keyword evidence="11" id="KW-1185">Reference proteome</keyword>
<dbReference type="InterPro" id="IPR011527">
    <property type="entry name" value="ABC1_TM_dom"/>
</dbReference>
<keyword evidence="5 7" id="KW-1133">Transmembrane helix</keyword>
<feature type="transmembrane region" description="Helical" evidence="7">
    <location>
        <begin position="165"/>
        <end position="184"/>
    </location>
</feature>
<feature type="transmembrane region" description="Helical" evidence="7">
    <location>
        <begin position="244"/>
        <end position="266"/>
    </location>
</feature>
<dbReference type="Pfam" id="PF00664">
    <property type="entry name" value="ABC_membrane"/>
    <property type="match status" value="1"/>
</dbReference>
<dbReference type="InterPro" id="IPR039421">
    <property type="entry name" value="Type_1_exporter"/>
</dbReference>
<feature type="domain" description="ABC transmembrane type-1" evidence="9">
    <location>
        <begin position="24"/>
        <end position="305"/>
    </location>
</feature>
<evidence type="ECO:0000256" key="2">
    <source>
        <dbReference type="ARBA" id="ARBA00022692"/>
    </source>
</evidence>
<evidence type="ECO:0000256" key="6">
    <source>
        <dbReference type="ARBA" id="ARBA00023136"/>
    </source>
</evidence>
<evidence type="ECO:0000313" key="11">
    <source>
        <dbReference type="Proteomes" id="UP001237823"/>
    </source>
</evidence>
<dbReference type="InterPro" id="IPR027417">
    <property type="entry name" value="P-loop_NTPase"/>
</dbReference>
<feature type="transmembrane region" description="Helical" evidence="7">
    <location>
        <begin position="21"/>
        <end position="43"/>
    </location>
</feature>
<dbReference type="RefSeq" id="WP_289458641.1">
    <property type="nucleotide sequence ID" value="NZ_JAUCML010000004.1"/>
</dbReference>
<evidence type="ECO:0000256" key="4">
    <source>
        <dbReference type="ARBA" id="ARBA00022840"/>
    </source>
</evidence>
<dbReference type="Proteomes" id="UP001237823">
    <property type="component" value="Unassembled WGS sequence"/>
</dbReference>
<gene>
    <name evidence="10" type="primary">cydC</name>
    <name evidence="10" type="ORF">QUG92_07990</name>
</gene>
<dbReference type="InterPro" id="IPR003593">
    <property type="entry name" value="AAA+_ATPase"/>
</dbReference>
<evidence type="ECO:0000259" key="9">
    <source>
        <dbReference type="PROSITE" id="PS50929"/>
    </source>
</evidence>
<evidence type="ECO:0000256" key="3">
    <source>
        <dbReference type="ARBA" id="ARBA00022741"/>
    </source>
</evidence>
<dbReference type="Pfam" id="PF00005">
    <property type="entry name" value="ABC_tran"/>
    <property type="match status" value="1"/>
</dbReference>
<feature type="transmembrane region" description="Helical" evidence="7">
    <location>
        <begin position="136"/>
        <end position="159"/>
    </location>
</feature>
<feature type="transmembrane region" description="Helical" evidence="7">
    <location>
        <begin position="55"/>
        <end position="75"/>
    </location>
</feature>
<organism evidence="10 11">
    <name type="scientific">Curtobacterium citri</name>
    <dbReference type="NCBI Taxonomy" id="3055139"/>
    <lineage>
        <taxon>Bacteria</taxon>
        <taxon>Bacillati</taxon>
        <taxon>Actinomycetota</taxon>
        <taxon>Actinomycetes</taxon>
        <taxon>Micrococcales</taxon>
        <taxon>Microbacteriaceae</taxon>
        <taxon>Curtobacterium</taxon>
    </lineage>
</organism>
<dbReference type="Gene3D" id="1.20.1560.10">
    <property type="entry name" value="ABC transporter type 1, transmembrane domain"/>
    <property type="match status" value="1"/>
</dbReference>
<dbReference type="NCBIfam" id="TIGR02868">
    <property type="entry name" value="CydC"/>
    <property type="match status" value="1"/>
</dbReference>
<evidence type="ECO:0000256" key="5">
    <source>
        <dbReference type="ARBA" id="ARBA00022989"/>
    </source>
</evidence>
<evidence type="ECO:0000256" key="1">
    <source>
        <dbReference type="ARBA" id="ARBA00004651"/>
    </source>
</evidence>
<dbReference type="SUPFAM" id="SSF90123">
    <property type="entry name" value="ABC transporter transmembrane region"/>
    <property type="match status" value="1"/>
</dbReference>
<protein>
    <submittedName>
        <fullName evidence="10">Thiol reductant ABC exporter subunit CydC</fullName>
    </submittedName>
</protein>
<dbReference type="InterPro" id="IPR014223">
    <property type="entry name" value="ABC_CydC/D"/>
</dbReference>
<keyword evidence="2 7" id="KW-0812">Transmembrane</keyword>
<comment type="subcellular location">
    <subcellularLocation>
        <location evidence="1">Cell membrane</location>
        <topology evidence="1">Multi-pass membrane protein</topology>
    </subcellularLocation>
</comment>
<accession>A0ABT7T650</accession>
<evidence type="ECO:0000313" key="10">
    <source>
        <dbReference type="EMBL" id="MDM7885042.1"/>
    </source>
</evidence>
<dbReference type="InterPro" id="IPR036640">
    <property type="entry name" value="ABC1_TM_sf"/>
</dbReference>
<keyword evidence="6 7" id="KW-0472">Membrane</keyword>
<evidence type="ECO:0000259" key="8">
    <source>
        <dbReference type="PROSITE" id="PS50893"/>
    </source>
</evidence>
<keyword evidence="4" id="KW-0067">ATP-binding</keyword>
<dbReference type="PANTHER" id="PTHR24221:SF590">
    <property type="entry name" value="COMPONENT LINKED WITH THE ASSEMBLY OF CYTOCHROME' TRANSPORT TRANSMEMBRANE ATP-BINDING PROTEIN ABC TRANSPORTER CYDD-RELATED"/>
    <property type="match status" value="1"/>
</dbReference>
<dbReference type="PANTHER" id="PTHR24221">
    <property type="entry name" value="ATP-BINDING CASSETTE SUB-FAMILY B"/>
    <property type="match status" value="1"/>
</dbReference>
<evidence type="ECO:0000256" key="7">
    <source>
        <dbReference type="SAM" id="Phobius"/>
    </source>
</evidence>
<dbReference type="Gene3D" id="3.40.50.300">
    <property type="entry name" value="P-loop containing nucleotide triphosphate hydrolases"/>
    <property type="match status" value="1"/>
</dbReference>
<reference evidence="10 11" key="1">
    <citation type="submission" date="2023-06" db="EMBL/GenBank/DDBJ databases">
        <authorList>
            <person name="Feng G."/>
            <person name="Li J."/>
            <person name="Zhu H."/>
        </authorList>
    </citation>
    <scope>NUCLEOTIDE SEQUENCE [LARGE SCALE GENOMIC DNA]</scope>
    <source>
        <strain evidence="10 11">RHCKG23</strain>
    </source>
</reference>
<dbReference type="EMBL" id="JAUCML010000004">
    <property type="protein sequence ID" value="MDM7885042.1"/>
    <property type="molecule type" value="Genomic_DNA"/>
</dbReference>
<dbReference type="PROSITE" id="PS50929">
    <property type="entry name" value="ABC_TM1F"/>
    <property type="match status" value="1"/>
</dbReference>
<comment type="caution">
    <text evidence="10">The sequence shown here is derived from an EMBL/GenBank/DDBJ whole genome shotgun (WGS) entry which is preliminary data.</text>
</comment>
<feature type="transmembrane region" description="Helical" evidence="7">
    <location>
        <begin position="278"/>
        <end position="303"/>
    </location>
</feature>
<proteinExistence type="predicted"/>
<keyword evidence="3" id="KW-0547">Nucleotide-binding</keyword>
<sequence length="562" mass="58722">MSREARGTSVLRLALPHGAGWAKAVAAGTLSAVCAVALLAASGYLITRAAEQPPILYLTLVMVGVRAFALGRAALRYVDRLAGHDASFRQLAVVRTEMYRRLASVAPAGLGSTGRGDLLTRLVTDTDRLQDLPIRVVGPLVSAGVVAVLSVVAVALVWWPAALVLVAALAVAALLGTVTTLSVARRSDRETAADRGRVADLVLDTVRTLDVFAAYGTLPDRLARIAALDARVTRAVRRRARVESLVGALVALVGGGAVVGTLAVGAPAVVSGALDGPLWALAVFVPLALFEVVGGVPLAVLTLRRVRAAAERVERVVPAVVPAGIVPEPVDPADPRDLVVDGPVTVVLRDLTVRWPGAADPAVDRVSLDLLPGEVIVLEGPSGAGKSTLVDALVRFVDHEGSYTLDGVEARTMHPDAVRARVGLVEQDPFVFDQTVRQNLLFARDTATDADLTGVLDRVGLGDWVARRGGLDARVGERGVLVSGGQAHRLALARALLHAFPVLVLDEPTADVDPDLGDAVLRDLVGAARQAGRTVVVVSHVPVPTDLVDRTLRMRDGRLVAG</sequence>
<dbReference type="SUPFAM" id="SSF52540">
    <property type="entry name" value="P-loop containing nucleoside triphosphate hydrolases"/>
    <property type="match status" value="1"/>
</dbReference>